<gene>
    <name evidence="2" type="ORF">K432DRAFT_404032</name>
</gene>
<sequence length="114" mass="12068">MPSSKFLKIVILALAATSALQTASAAATPLSIPAQPPNPAAPLIMPLNIILPEHFILPYALFREQIVRSISLNTRSSLGTLTLTTVFKPWTPAPSIDPATPSIPHVAQQPPNSV</sequence>
<evidence type="ECO:0000256" key="1">
    <source>
        <dbReference type="SAM" id="SignalP"/>
    </source>
</evidence>
<proteinExistence type="predicted"/>
<evidence type="ECO:0000313" key="3">
    <source>
        <dbReference type="Proteomes" id="UP000250266"/>
    </source>
</evidence>
<dbReference type="EMBL" id="KV744930">
    <property type="protein sequence ID" value="OCK81188.1"/>
    <property type="molecule type" value="Genomic_DNA"/>
</dbReference>
<name>A0A8E2EC84_9PEZI</name>
<dbReference type="Proteomes" id="UP000250266">
    <property type="component" value="Unassembled WGS sequence"/>
</dbReference>
<feature type="signal peptide" evidence="1">
    <location>
        <begin position="1"/>
        <end position="25"/>
    </location>
</feature>
<evidence type="ECO:0000313" key="2">
    <source>
        <dbReference type="EMBL" id="OCK81188.1"/>
    </source>
</evidence>
<feature type="chain" id="PRO_5034390267" evidence="1">
    <location>
        <begin position="26"/>
        <end position="114"/>
    </location>
</feature>
<reference evidence="2 3" key="1">
    <citation type="journal article" date="2016" name="Nat. Commun.">
        <title>Ectomycorrhizal ecology is imprinted in the genome of the dominant symbiotic fungus Cenococcum geophilum.</title>
        <authorList>
            <consortium name="DOE Joint Genome Institute"/>
            <person name="Peter M."/>
            <person name="Kohler A."/>
            <person name="Ohm R.A."/>
            <person name="Kuo A."/>
            <person name="Krutzmann J."/>
            <person name="Morin E."/>
            <person name="Arend M."/>
            <person name="Barry K.W."/>
            <person name="Binder M."/>
            <person name="Choi C."/>
            <person name="Clum A."/>
            <person name="Copeland A."/>
            <person name="Grisel N."/>
            <person name="Haridas S."/>
            <person name="Kipfer T."/>
            <person name="LaButti K."/>
            <person name="Lindquist E."/>
            <person name="Lipzen A."/>
            <person name="Maire R."/>
            <person name="Meier B."/>
            <person name="Mihaltcheva S."/>
            <person name="Molinier V."/>
            <person name="Murat C."/>
            <person name="Poggeler S."/>
            <person name="Quandt C.A."/>
            <person name="Sperisen C."/>
            <person name="Tritt A."/>
            <person name="Tisserant E."/>
            <person name="Crous P.W."/>
            <person name="Henrissat B."/>
            <person name="Nehls U."/>
            <person name="Egli S."/>
            <person name="Spatafora J.W."/>
            <person name="Grigoriev I.V."/>
            <person name="Martin F.M."/>
        </authorList>
    </citation>
    <scope>NUCLEOTIDE SEQUENCE [LARGE SCALE GENOMIC DNA]</scope>
    <source>
        <strain evidence="2 3">CBS 459.81</strain>
    </source>
</reference>
<dbReference type="AlphaFoldDB" id="A0A8E2EC84"/>
<organism evidence="2 3">
    <name type="scientific">Lepidopterella palustris CBS 459.81</name>
    <dbReference type="NCBI Taxonomy" id="1314670"/>
    <lineage>
        <taxon>Eukaryota</taxon>
        <taxon>Fungi</taxon>
        <taxon>Dikarya</taxon>
        <taxon>Ascomycota</taxon>
        <taxon>Pezizomycotina</taxon>
        <taxon>Dothideomycetes</taxon>
        <taxon>Pleosporomycetidae</taxon>
        <taxon>Mytilinidiales</taxon>
        <taxon>Argynnaceae</taxon>
        <taxon>Lepidopterella</taxon>
    </lineage>
</organism>
<protein>
    <submittedName>
        <fullName evidence="2">Uncharacterized protein</fullName>
    </submittedName>
</protein>
<keyword evidence="3" id="KW-1185">Reference proteome</keyword>
<keyword evidence="1" id="KW-0732">Signal</keyword>
<accession>A0A8E2EC84</accession>